<dbReference type="EMBL" id="QKZV01000005">
    <property type="protein sequence ID" value="PZX62213.1"/>
    <property type="molecule type" value="Genomic_DNA"/>
</dbReference>
<evidence type="ECO:0000313" key="1">
    <source>
        <dbReference type="EMBL" id="PZX62213.1"/>
    </source>
</evidence>
<comment type="caution">
    <text evidence="1">The sequence shown here is derived from an EMBL/GenBank/DDBJ whole genome shotgun (WGS) entry which is preliminary data.</text>
</comment>
<dbReference type="Proteomes" id="UP000249720">
    <property type="component" value="Unassembled WGS sequence"/>
</dbReference>
<protein>
    <submittedName>
        <fullName evidence="1">Uncharacterized protein</fullName>
    </submittedName>
</protein>
<dbReference type="AlphaFoldDB" id="A0A2W7RN03"/>
<sequence length="197" mass="22800">MKKILLLCTVLVFIEMINGCHQKQNNNKSTSNNDTTAFYPLHEILLEELKDVKNTPYFMYQIKTGSAHTKKDSSVVNPQQFEYLAQPFLSINLNSDTLKPYLNESVFHDLSTNSYSFTYTPKSNNDTLPIKSIIVLLNDDNNNSLKDIFIHKTLHNSDTVIDEALHWKPAKYFTIDKKYLLKDSVINKSKLLVNWQH</sequence>
<evidence type="ECO:0000313" key="2">
    <source>
        <dbReference type="Proteomes" id="UP000249720"/>
    </source>
</evidence>
<gene>
    <name evidence="1" type="ORF">LX80_01693</name>
</gene>
<dbReference type="RefSeq" id="WP_111295248.1">
    <property type="nucleotide sequence ID" value="NZ_QKZV01000005.1"/>
</dbReference>
<organism evidence="1 2">
    <name type="scientific">Hydrotalea sandarakina</name>
    <dbReference type="NCBI Taxonomy" id="1004304"/>
    <lineage>
        <taxon>Bacteria</taxon>
        <taxon>Pseudomonadati</taxon>
        <taxon>Bacteroidota</taxon>
        <taxon>Chitinophagia</taxon>
        <taxon>Chitinophagales</taxon>
        <taxon>Chitinophagaceae</taxon>
        <taxon>Hydrotalea</taxon>
    </lineage>
</organism>
<dbReference type="OrthoDB" id="666712at2"/>
<proteinExistence type="predicted"/>
<name>A0A2W7RN03_9BACT</name>
<accession>A0A2W7RN03</accession>
<reference evidence="1 2" key="1">
    <citation type="submission" date="2018-06" db="EMBL/GenBank/DDBJ databases">
        <title>Genomic Encyclopedia of Archaeal and Bacterial Type Strains, Phase II (KMG-II): from individual species to whole genera.</title>
        <authorList>
            <person name="Goeker M."/>
        </authorList>
    </citation>
    <scope>NUCLEOTIDE SEQUENCE [LARGE SCALE GENOMIC DNA]</scope>
    <source>
        <strain evidence="1 2">DSM 23241</strain>
    </source>
</reference>
<keyword evidence="2" id="KW-1185">Reference proteome</keyword>